<comment type="caution">
    <text evidence="2">The sequence shown here is derived from an EMBL/GenBank/DDBJ whole genome shotgun (WGS) entry which is preliminary data.</text>
</comment>
<evidence type="ECO:0000259" key="1">
    <source>
        <dbReference type="Pfam" id="PF01872"/>
    </source>
</evidence>
<dbReference type="Proteomes" id="UP001595712">
    <property type="component" value="Unassembled WGS sequence"/>
</dbReference>
<organism evidence="2 3">
    <name type="scientific">Glycomyces rhizosphaerae</name>
    <dbReference type="NCBI Taxonomy" id="2054422"/>
    <lineage>
        <taxon>Bacteria</taxon>
        <taxon>Bacillati</taxon>
        <taxon>Actinomycetota</taxon>
        <taxon>Actinomycetes</taxon>
        <taxon>Glycomycetales</taxon>
        <taxon>Glycomycetaceae</taxon>
        <taxon>Glycomyces</taxon>
    </lineage>
</organism>
<dbReference type="RefSeq" id="WP_387970427.1">
    <property type="nucleotide sequence ID" value="NZ_JBHRWO010000004.1"/>
</dbReference>
<feature type="domain" description="Bacterial bifunctional deaminase-reductase C-terminal" evidence="1">
    <location>
        <begin position="9"/>
        <end position="185"/>
    </location>
</feature>
<dbReference type="Gene3D" id="3.40.430.10">
    <property type="entry name" value="Dihydrofolate Reductase, subunit A"/>
    <property type="match status" value="1"/>
</dbReference>
<dbReference type="InterPro" id="IPR050765">
    <property type="entry name" value="Riboflavin_Biosynth_HTPR"/>
</dbReference>
<dbReference type="PANTHER" id="PTHR38011">
    <property type="entry name" value="DIHYDROFOLATE REDUCTASE FAMILY PROTEIN (AFU_ORTHOLOGUE AFUA_8G06820)"/>
    <property type="match status" value="1"/>
</dbReference>
<protein>
    <submittedName>
        <fullName evidence="2">Dihydrofolate reductase family protein</fullName>
    </submittedName>
</protein>
<evidence type="ECO:0000313" key="2">
    <source>
        <dbReference type="EMBL" id="MFC3491510.1"/>
    </source>
</evidence>
<evidence type="ECO:0000313" key="3">
    <source>
        <dbReference type="Proteomes" id="UP001595712"/>
    </source>
</evidence>
<name>A0ABV7PSS4_9ACTN</name>
<dbReference type="SUPFAM" id="SSF53597">
    <property type="entry name" value="Dihydrofolate reductase-like"/>
    <property type="match status" value="1"/>
</dbReference>
<accession>A0ABV7PSS4</accession>
<dbReference type="InterPro" id="IPR024072">
    <property type="entry name" value="DHFR-like_dom_sf"/>
</dbReference>
<dbReference type="EMBL" id="JBHRWO010000004">
    <property type="protein sequence ID" value="MFC3491510.1"/>
    <property type="molecule type" value="Genomic_DNA"/>
</dbReference>
<dbReference type="Pfam" id="PF01872">
    <property type="entry name" value="RibD_C"/>
    <property type="match status" value="1"/>
</dbReference>
<keyword evidence="3" id="KW-1185">Reference proteome</keyword>
<gene>
    <name evidence="2" type="ORF">ACFO8M_03290</name>
</gene>
<sequence>MREQHRNLTYYIGASIDGFIAGPEGELDGIPVEPELIEFIKTELPETIPSHLREPLGLGDAPNQRWDTLVMGRGTYEPGQAMGITSPYAHMEQYVFTSTLPEDTDEAVHFVKDDPAAFVRDLKAREGRDIWLCGGGKLAAALIDEIDTMIIKRYPVVLGSGTPLFDGPYRPARFTLTENRTLGSGDAIQFYRKA</sequence>
<dbReference type="PANTHER" id="PTHR38011:SF11">
    <property type="entry name" value="2,5-DIAMINO-6-RIBOSYLAMINO-4(3H)-PYRIMIDINONE 5'-PHOSPHATE REDUCTASE"/>
    <property type="match status" value="1"/>
</dbReference>
<proteinExistence type="predicted"/>
<reference evidence="3" key="1">
    <citation type="journal article" date="2019" name="Int. J. Syst. Evol. Microbiol.">
        <title>The Global Catalogue of Microorganisms (GCM) 10K type strain sequencing project: providing services to taxonomists for standard genome sequencing and annotation.</title>
        <authorList>
            <consortium name="The Broad Institute Genomics Platform"/>
            <consortium name="The Broad Institute Genome Sequencing Center for Infectious Disease"/>
            <person name="Wu L."/>
            <person name="Ma J."/>
        </authorList>
    </citation>
    <scope>NUCLEOTIDE SEQUENCE [LARGE SCALE GENOMIC DNA]</scope>
    <source>
        <strain evidence="3">CGMCC 4.7396</strain>
    </source>
</reference>
<dbReference type="InterPro" id="IPR002734">
    <property type="entry name" value="RibDG_C"/>
</dbReference>